<dbReference type="InterPro" id="IPR039679">
    <property type="entry name" value="NRBF2"/>
</dbReference>
<accession>G5AXR1</accession>
<dbReference type="Pfam" id="PF17169">
    <property type="entry name" value="NRBF2_MIT"/>
    <property type="match status" value="1"/>
</dbReference>
<dbReference type="Proteomes" id="UP000006813">
    <property type="component" value="Unassembled WGS sequence"/>
</dbReference>
<keyword evidence="3" id="KW-0675">Receptor</keyword>
<dbReference type="InterPro" id="IPR033393">
    <property type="entry name" value="NRBF2_MIT"/>
</dbReference>
<organism evidence="3 4">
    <name type="scientific">Heterocephalus glaber</name>
    <name type="common">Naked mole rat</name>
    <dbReference type="NCBI Taxonomy" id="10181"/>
    <lineage>
        <taxon>Eukaryota</taxon>
        <taxon>Metazoa</taxon>
        <taxon>Chordata</taxon>
        <taxon>Craniata</taxon>
        <taxon>Vertebrata</taxon>
        <taxon>Euteleostomi</taxon>
        <taxon>Mammalia</taxon>
        <taxon>Eutheria</taxon>
        <taxon>Euarchontoglires</taxon>
        <taxon>Glires</taxon>
        <taxon>Rodentia</taxon>
        <taxon>Hystricomorpha</taxon>
        <taxon>Bathyergidae</taxon>
        <taxon>Heterocephalus</taxon>
    </lineage>
</organism>
<dbReference type="SUPFAM" id="SSF140361">
    <property type="entry name" value="MIT domain-like"/>
    <property type="match status" value="1"/>
</dbReference>
<dbReference type="STRING" id="10181.G5AXR1"/>
<feature type="compositionally biased region" description="Polar residues" evidence="1">
    <location>
        <begin position="70"/>
        <end position="82"/>
    </location>
</feature>
<dbReference type="Gene3D" id="1.20.58.80">
    <property type="entry name" value="Phosphotransferase system, lactose/cellobiose-type IIA subunit"/>
    <property type="match status" value="1"/>
</dbReference>
<dbReference type="EMBL" id="JH167415">
    <property type="protein sequence ID" value="EHB01822.1"/>
    <property type="molecule type" value="Genomic_DNA"/>
</dbReference>
<evidence type="ECO:0000259" key="2">
    <source>
        <dbReference type="Pfam" id="PF17169"/>
    </source>
</evidence>
<sequence length="91" mass="10378">MKLTQSKQAGLSLELQRDNHMKQLLLIQERRKRAKRKERLKAQQNTDKDAAAHLQASHKPFAGDAEGQNPLPSQKHSPSTENHLPEIQGFF</sequence>
<evidence type="ECO:0000313" key="3">
    <source>
        <dbReference type="EMBL" id="EHB01822.1"/>
    </source>
</evidence>
<gene>
    <name evidence="3" type="ORF">GW7_10239</name>
</gene>
<feature type="region of interest" description="Disordered" evidence="1">
    <location>
        <begin position="1"/>
        <end position="91"/>
    </location>
</feature>
<dbReference type="AlphaFoldDB" id="G5AXR1"/>
<name>G5AXR1_HETGA</name>
<protein>
    <submittedName>
        <fullName evidence="3">Nuclear receptor-binding factor 2</fullName>
    </submittedName>
</protein>
<reference evidence="3 4" key="1">
    <citation type="journal article" date="2011" name="Nature">
        <title>Genome sequencing reveals insights into physiology and longevity of the naked mole rat.</title>
        <authorList>
            <person name="Kim E.B."/>
            <person name="Fang X."/>
            <person name="Fushan A.A."/>
            <person name="Huang Z."/>
            <person name="Lobanov A.V."/>
            <person name="Han L."/>
            <person name="Marino S.M."/>
            <person name="Sun X."/>
            <person name="Turanov A.A."/>
            <person name="Yang P."/>
            <person name="Yim S.H."/>
            <person name="Zhao X."/>
            <person name="Kasaikina M.V."/>
            <person name="Stoletzki N."/>
            <person name="Peng C."/>
            <person name="Polak P."/>
            <person name="Xiong Z."/>
            <person name="Kiezun A."/>
            <person name="Zhu Y."/>
            <person name="Chen Y."/>
            <person name="Kryukov G.V."/>
            <person name="Zhang Q."/>
            <person name="Peshkin L."/>
            <person name="Yang L."/>
            <person name="Bronson R.T."/>
            <person name="Buffenstein R."/>
            <person name="Wang B."/>
            <person name="Han C."/>
            <person name="Li Q."/>
            <person name="Chen L."/>
            <person name="Zhao W."/>
            <person name="Sunyaev S.R."/>
            <person name="Park T.J."/>
            <person name="Zhang G."/>
            <person name="Wang J."/>
            <person name="Gladyshev V.N."/>
        </authorList>
    </citation>
    <scope>NUCLEOTIDE SEQUENCE [LARGE SCALE GENOMIC DNA]</scope>
</reference>
<dbReference type="PANTHER" id="PTHR14964">
    <property type="entry name" value="NUCLEAR RECEPTOR BINDING FACTOR 2"/>
    <property type="match status" value="1"/>
</dbReference>
<feature type="compositionally biased region" description="Basic residues" evidence="1">
    <location>
        <begin position="30"/>
        <end position="39"/>
    </location>
</feature>
<dbReference type="InParanoid" id="G5AXR1"/>
<feature type="domain" description="Nuclear receptor-binding factor 2 MIT" evidence="2">
    <location>
        <begin position="1"/>
        <end position="42"/>
    </location>
</feature>
<evidence type="ECO:0000256" key="1">
    <source>
        <dbReference type="SAM" id="MobiDB-lite"/>
    </source>
</evidence>
<proteinExistence type="predicted"/>
<dbReference type="PANTHER" id="PTHR14964:SF2">
    <property type="entry name" value="NUCLEAR RECEPTOR-BINDING FACTOR 2"/>
    <property type="match status" value="1"/>
</dbReference>
<evidence type="ECO:0000313" key="4">
    <source>
        <dbReference type="Proteomes" id="UP000006813"/>
    </source>
</evidence>
<dbReference type="GO" id="GO:0006914">
    <property type="term" value="P:autophagy"/>
    <property type="evidence" value="ECO:0007669"/>
    <property type="project" value="InterPro"/>
</dbReference>